<gene>
    <name evidence="2" type="ORF">OC842_005227</name>
</gene>
<name>A0AAN6G891_9BASI</name>
<feature type="chain" id="PRO_5043019565" evidence="1">
    <location>
        <begin position="18"/>
        <end position="410"/>
    </location>
</feature>
<keyword evidence="3" id="KW-1185">Reference proteome</keyword>
<evidence type="ECO:0000313" key="2">
    <source>
        <dbReference type="EMBL" id="KAK0526311.1"/>
    </source>
</evidence>
<dbReference type="Proteomes" id="UP001176521">
    <property type="component" value="Unassembled WGS sequence"/>
</dbReference>
<accession>A0AAN6G891</accession>
<reference evidence="2" key="1">
    <citation type="journal article" date="2023" name="PhytoFront">
        <title>Draft Genome Resources of Seven Strains of Tilletia horrida, Causal Agent of Kernel Smut of Rice.</title>
        <authorList>
            <person name="Khanal S."/>
            <person name="Antony Babu S."/>
            <person name="Zhou X.G."/>
        </authorList>
    </citation>
    <scope>NUCLEOTIDE SEQUENCE</scope>
    <source>
        <strain evidence="2">TX3</strain>
    </source>
</reference>
<evidence type="ECO:0000313" key="3">
    <source>
        <dbReference type="Proteomes" id="UP001176521"/>
    </source>
</evidence>
<protein>
    <submittedName>
        <fullName evidence="2">Uncharacterized protein</fullName>
    </submittedName>
</protein>
<evidence type="ECO:0000256" key="1">
    <source>
        <dbReference type="SAM" id="SignalP"/>
    </source>
</evidence>
<dbReference type="EMBL" id="JAPDMQ010000359">
    <property type="protein sequence ID" value="KAK0526311.1"/>
    <property type="molecule type" value="Genomic_DNA"/>
</dbReference>
<organism evidence="2 3">
    <name type="scientific">Tilletia horrida</name>
    <dbReference type="NCBI Taxonomy" id="155126"/>
    <lineage>
        <taxon>Eukaryota</taxon>
        <taxon>Fungi</taxon>
        <taxon>Dikarya</taxon>
        <taxon>Basidiomycota</taxon>
        <taxon>Ustilaginomycotina</taxon>
        <taxon>Exobasidiomycetes</taxon>
        <taxon>Tilletiales</taxon>
        <taxon>Tilletiaceae</taxon>
        <taxon>Tilletia</taxon>
    </lineage>
</organism>
<comment type="caution">
    <text evidence="2">The sequence shown here is derived from an EMBL/GenBank/DDBJ whole genome shotgun (WGS) entry which is preliminary data.</text>
</comment>
<dbReference type="AlphaFoldDB" id="A0AAN6G891"/>
<feature type="signal peptide" evidence="1">
    <location>
        <begin position="1"/>
        <end position="17"/>
    </location>
</feature>
<proteinExistence type="predicted"/>
<keyword evidence="1" id="KW-0732">Signal</keyword>
<sequence length="410" mass="40294">MKLTVASVLSLVGAAAAATDGPFSIGAAASGFEIGVLNTTILCNVTSTGLNLKNQVIGFGIAASLPNLVKANQPFYVQAATRLIVPASINNLAYGFGARTYAGNATQVIVNALGSTPSTLDAASTPLPIPSAPVVSGGVSILNVPAVGASLKVGPFMGATANSKVVFSIGSIAALVRTYDASGKATFLVANISCPAQSRPASLAYVAVGAAVANSTAVVPPAVASIPTIPMNSTAGVTGYSYTCTFTNVGKATVRVSLGAVKASNAAVASGSSISITSGQGNIFASAALVKLIKSKYANANSFSLTVANLAFNAVNASPASINGIPSGGLTSSVLPASADTVITVPKDAPATTLAPISFTAGASGSTALISLGAASGTLAVYQDANLLANVAFSCPALAPQVPIFPWDIL</sequence>